<accession>A0A8J2PS18</accession>
<organism evidence="3 4">
    <name type="scientific">Allacma fusca</name>
    <dbReference type="NCBI Taxonomy" id="39272"/>
    <lineage>
        <taxon>Eukaryota</taxon>
        <taxon>Metazoa</taxon>
        <taxon>Ecdysozoa</taxon>
        <taxon>Arthropoda</taxon>
        <taxon>Hexapoda</taxon>
        <taxon>Collembola</taxon>
        <taxon>Symphypleona</taxon>
        <taxon>Sminthuridae</taxon>
        <taxon>Allacma</taxon>
    </lineage>
</organism>
<dbReference type="AlphaFoldDB" id="A0A8J2PS18"/>
<comment type="caution">
    <text evidence="3">The sequence shown here is derived from an EMBL/GenBank/DDBJ whole genome shotgun (WGS) entry which is preliminary data.</text>
</comment>
<feature type="chain" id="PRO_5035324414" description="Transposase" evidence="2">
    <location>
        <begin position="27"/>
        <end position="106"/>
    </location>
</feature>
<evidence type="ECO:0000313" key="4">
    <source>
        <dbReference type="Proteomes" id="UP000708208"/>
    </source>
</evidence>
<evidence type="ECO:0000256" key="2">
    <source>
        <dbReference type="SAM" id="SignalP"/>
    </source>
</evidence>
<protein>
    <recommendedName>
        <fullName evidence="5">Transposase</fullName>
    </recommendedName>
</protein>
<evidence type="ECO:0000256" key="1">
    <source>
        <dbReference type="SAM" id="MobiDB-lite"/>
    </source>
</evidence>
<keyword evidence="2" id="KW-0732">Signal</keyword>
<dbReference type="EMBL" id="CAJVCH010508979">
    <property type="protein sequence ID" value="CAG7821384.1"/>
    <property type="molecule type" value="Genomic_DNA"/>
</dbReference>
<feature type="signal peptide" evidence="2">
    <location>
        <begin position="1"/>
        <end position="26"/>
    </location>
</feature>
<evidence type="ECO:0000313" key="3">
    <source>
        <dbReference type="EMBL" id="CAG7821384.1"/>
    </source>
</evidence>
<name>A0A8J2PS18_9HEXA</name>
<gene>
    <name evidence="3" type="ORF">AFUS01_LOCUS31726</name>
</gene>
<reference evidence="3" key="1">
    <citation type="submission" date="2021-06" db="EMBL/GenBank/DDBJ databases">
        <authorList>
            <person name="Hodson N. C."/>
            <person name="Mongue J. A."/>
            <person name="Jaron S. K."/>
        </authorList>
    </citation>
    <scope>NUCLEOTIDE SEQUENCE</scope>
</reference>
<evidence type="ECO:0008006" key="5">
    <source>
        <dbReference type="Google" id="ProtNLM"/>
    </source>
</evidence>
<keyword evidence="4" id="KW-1185">Reference proteome</keyword>
<sequence length="106" mass="12228">MRRPRLDGVFAAVVRWCLLKLGDAFADYASTARLPKRSMLGLIVFRILQQEWLTNDAARRRANKQLSERKRTGGKNHKHRGRIKMFNRAVLTLINYTSRPSTSSQS</sequence>
<feature type="compositionally biased region" description="Basic residues" evidence="1">
    <location>
        <begin position="72"/>
        <end position="81"/>
    </location>
</feature>
<feature type="region of interest" description="Disordered" evidence="1">
    <location>
        <begin position="62"/>
        <end position="81"/>
    </location>
</feature>
<proteinExistence type="predicted"/>
<dbReference type="Proteomes" id="UP000708208">
    <property type="component" value="Unassembled WGS sequence"/>
</dbReference>